<evidence type="ECO:0000313" key="1">
    <source>
        <dbReference type="EMBL" id="KAH7856230.1"/>
    </source>
</evidence>
<comment type="caution">
    <text evidence="1">The sequence shown here is derived from an EMBL/GenBank/DDBJ whole genome shotgun (WGS) entry which is preliminary data.</text>
</comment>
<proteinExistence type="predicted"/>
<organism evidence="1 2">
    <name type="scientific">Vaccinium darrowii</name>
    <dbReference type="NCBI Taxonomy" id="229202"/>
    <lineage>
        <taxon>Eukaryota</taxon>
        <taxon>Viridiplantae</taxon>
        <taxon>Streptophyta</taxon>
        <taxon>Embryophyta</taxon>
        <taxon>Tracheophyta</taxon>
        <taxon>Spermatophyta</taxon>
        <taxon>Magnoliopsida</taxon>
        <taxon>eudicotyledons</taxon>
        <taxon>Gunneridae</taxon>
        <taxon>Pentapetalae</taxon>
        <taxon>asterids</taxon>
        <taxon>Ericales</taxon>
        <taxon>Ericaceae</taxon>
        <taxon>Vaccinioideae</taxon>
        <taxon>Vaccinieae</taxon>
        <taxon>Vaccinium</taxon>
    </lineage>
</organism>
<reference evidence="1 2" key="1">
    <citation type="journal article" date="2021" name="Hortic Res">
        <title>High-quality reference genome and annotation aids understanding of berry development for evergreen blueberry (Vaccinium darrowii).</title>
        <authorList>
            <person name="Yu J."/>
            <person name="Hulse-Kemp A.M."/>
            <person name="Babiker E."/>
            <person name="Staton M."/>
        </authorList>
    </citation>
    <scope>NUCLEOTIDE SEQUENCE [LARGE SCALE GENOMIC DNA]</scope>
    <source>
        <strain evidence="2">cv. NJ 8807/NJ 8810</strain>
        <tissue evidence="1">Young leaf</tissue>
    </source>
</reference>
<keyword evidence="2" id="KW-1185">Reference proteome</keyword>
<dbReference type="EMBL" id="CM037161">
    <property type="protein sequence ID" value="KAH7856230.1"/>
    <property type="molecule type" value="Genomic_DNA"/>
</dbReference>
<protein>
    <submittedName>
        <fullName evidence="1">Uncharacterized protein</fullName>
    </submittedName>
</protein>
<evidence type="ECO:0000313" key="2">
    <source>
        <dbReference type="Proteomes" id="UP000828048"/>
    </source>
</evidence>
<gene>
    <name evidence="1" type="ORF">Vadar_034184</name>
</gene>
<accession>A0ACB7YTP2</accession>
<dbReference type="Proteomes" id="UP000828048">
    <property type="component" value="Chromosome 11"/>
</dbReference>
<name>A0ACB7YTP2_9ERIC</name>
<sequence>MVVFLMETKNKQALLERIRRSLHFPNKSYVDPEGTSGGLALWWTDDISIDVRKKSKNLFRAVMSSHSHNFTWSSKGPLSLGPIIKRDQLTFVSELTGAMATVEWRHKFPKAQIFHEVALGSDHSPLIINLNLPLHKVPRLFKFETMWSTHPSCKDVISSSWDCPVVGYPMFQLVKKLKFCRKNLLDWSKSEFGNNKIKLDDLKTKLASIQASLPSSTTALEEREIKEEIEQLLDREEMYYHQRSRINWLRYGDRNTSFFHSTVIQRRQRNQLLALKNETGTWLKSDGEINQHLGLYFQNLFSTNGPRNMDDALSVVDQVISPTMNSTLTAPVSDLEIENAVFQLGSLKAPGADGFPASEYFCPSLENLSKILNLSPTIAGTTLLPLGNGVTDLFSSVISFTRSKDGGVGLNSVLGGAFFISSVVVGIISLLITNNEISVDKSSFIRDILFFLFALSSLSFVFVVGEISLWGSICFVLIYFVYILVVSVMHFYRQREERVVNLSTNSKSFLGEFGDLGLPLLGCVDEEKPISLGKGDFEALNQKERSRSFTFDSKIRTCLSWFLYLLELPLYLPRRLTIPCVREERWSKPFAVISVILAPILLGTLWNTQKGNIGSKTRLVIYMTSGLIGLIFGIIAFVATKKSIPPKKYLFPWVFGGFLMSIIWTYIIAEELVSLLVAFGSILGINPSILGLTVLAWGNSTGDLIANVAVAMNGGSDGVQIAISGCYAGPLFNTLVGLGLSLVFASWSEYPSPYVIPKDPFLFEIIGFLTAGLLWALVILPKKNMRIDRALGGGLLAIYCCFLFLRFDRGLGVLK</sequence>